<feature type="region of interest" description="Disordered" evidence="10">
    <location>
        <begin position="198"/>
        <end position="238"/>
    </location>
</feature>
<dbReference type="SUPFAM" id="SSF53098">
    <property type="entry name" value="Ribonuclease H-like"/>
    <property type="match status" value="1"/>
</dbReference>
<evidence type="ECO:0000256" key="1">
    <source>
        <dbReference type="ARBA" id="ARBA00022679"/>
    </source>
</evidence>
<evidence type="ECO:0000313" key="12">
    <source>
        <dbReference type="EMBL" id="CAH1719075.1"/>
    </source>
</evidence>
<evidence type="ECO:0000256" key="10">
    <source>
        <dbReference type="SAM" id="MobiDB-lite"/>
    </source>
</evidence>
<dbReference type="EMBL" id="OU895878">
    <property type="protein sequence ID" value="CAH1719075.1"/>
    <property type="molecule type" value="Genomic_DNA"/>
</dbReference>
<keyword evidence="9" id="KW-0695">RNA-directed DNA polymerase</keyword>
<dbReference type="OrthoDB" id="7799462at2759"/>
<feature type="compositionally biased region" description="Basic and acidic residues" evidence="10">
    <location>
        <begin position="80"/>
        <end position="91"/>
    </location>
</feature>
<dbReference type="GO" id="GO:0004519">
    <property type="term" value="F:endonuclease activity"/>
    <property type="evidence" value="ECO:0007669"/>
    <property type="project" value="UniProtKB-KW"/>
</dbReference>
<keyword evidence="2" id="KW-0548">Nucleotidyltransferase</keyword>
<dbReference type="Pfam" id="PF18701">
    <property type="entry name" value="DUF5641"/>
    <property type="match status" value="1"/>
</dbReference>
<keyword evidence="3" id="KW-0540">Nuclease</keyword>
<proteinExistence type="predicted"/>
<keyword evidence="8" id="KW-0862">Zinc</keyword>
<reference evidence="12" key="1">
    <citation type="submission" date="2022-01" db="EMBL/GenBank/DDBJ databases">
        <authorList>
            <person name="King R."/>
        </authorList>
    </citation>
    <scope>NUCLEOTIDE SEQUENCE</scope>
</reference>
<organism evidence="12 13">
    <name type="scientific">Chironomus riparius</name>
    <dbReference type="NCBI Taxonomy" id="315576"/>
    <lineage>
        <taxon>Eukaryota</taxon>
        <taxon>Metazoa</taxon>
        <taxon>Ecdysozoa</taxon>
        <taxon>Arthropoda</taxon>
        <taxon>Hexapoda</taxon>
        <taxon>Insecta</taxon>
        <taxon>Pterygota</taxon>
        <taxon>Neoptera</taxon>
        <taxon>Endopterygota</taxon>
        <taxon>Diptera</taxon>
        <taxon>Nematocera</taxon>
        <taxon>Chironomoidea</taxon>
        <taxon>Chironomidae</taxon>
        <taxon>Chironominae</taxon>
        <taxon>Chironomus</taxon>
    </lineage>
</organism>
<keyword evidence="4" id="KW-0479">Metal-binding</keyword>
<evidence type="ECO:0000256" key="3">
    <source>
        <dbReference type="ARBA" id="ARBA00022722"/>
    </source>
</evidence>
<gene>
    <name evidence="12" type="ORF">CHIRRI_LOCUS6415</name>
</gene>
<feature type="region of interest" description="Disordered" evidence="10">
    <location>
        <begin position="268"/>
        <end position="299"/>
    </location>
</feature>
<dbReference type="GO" id="GO:0004190">
    <property type="term" value="F:aspartic-type endopeptidase activity"/>
    <property type="evidence" value="ECO:0007669"/>
    <property type="project" value="InterPro"/>
</dbReference>
<dbReference type="InterPro" id="IPR011011">
    <property type="entry name" value="Znf_FYVE_PHD"/>
</dbReference>
<dbReference type="PROSITE" id="PS50994">
    <property type="entry name" value="INTEGRASE"/>
    <property type="match status" value="1"/>
</dbReference>
<dbReference type="InterPro" id="IPR040676">
    <property type="entry name" value="DUF5641"/>
</dbReference>
<dbReference type="InterPro" id="IPR012337">
    <property type="entry name" value="RNaseH-like_sf"/>
</dbReference>
<dbReference type="InterPro" id="IPR001584">
    <property type="entry name" value="Integrase_cat-core"/>
</dbReference>
<keyword evidence="6" id="KW-0863">Zinc-finger</keyword>
<dbReference type="GO" id="GO:0008270">
    <property type="term" value="F:zinc ion binding"/>
    <property type="evidence" value="ECO:0007669"/>
    <property type="project" value="UniProtKB-KW"/>
</dbReference>
<keyword evidence="5" id="KW-0255">Endonuclease</keyword>
<name>A0A9P0IUH8_9DIPT</name>
<dbReference type="GO" id="GO:0006508">
    <property type="term" value="P:proteolysis"/>
    <property type="evidence" value="ECO:0007669"/>
    <property type="project" value="InterPro"/>
</dbReference>
<reference evidence="12" key="2">
    <citation type="submission" date="2022-10" db="EMBL/GenBank/DDBJ databases">
        <authorList>
            <consortium name="ENA_rothamsted_submissions"/>
            <consortium name="culmorum"/>
            <person name="King R."/>
        </authorList>
    </citation>
    <scope>NUCLEOTIDE SEQUENCE</scope>
</reference>
<evidence type="ECO:0000313" key="13">
    <source>
        <dbReference type="Proteomes" id="UP001153620"/>
    </source>
</evidence>
<evidence type="ECO:0000256" key="9">
    <source>
        <dbReference type="ARBA" id="ARBA00022918"/>
    </source>
</evidence>
<dbReference type="InterPro" id="IPR001969">
    <property type="entry name" value="Aspartic_peptidase_AS"/>
</dbReference>
<dbReference type="GO" id="GO:0015074">
    <property type="term" value="P:DNA integration"/>
    <property type="evidence" value="ECO:0007669"/>
    <property type="project" value="InterPro"/>
</dbReference>
<sequence>MLNLNSTRKNRKNKKSNNMSKILETQCCKCGGSATKNNTLVECEFVTCLKVIHDNCNDHPVRIDGDNKFVCDEHRARFEQDQQEKAEHSVQEVDLTSVEPPKNSEENSNLQEKTVNPELKDDNVTRRSKKFLCAICKDEEATSSTILVTCISCNKIFHDVCLAKFGEFNILNGVVLCVSCNSAKYDIEKSKKLNQALMSNSSRNETDTDQVKKKKKNKTKKIKKPDQPNFSSDDKHIQFDSNTEIDSELSSEYNQCLVSTPKITKRAKLNKPKNLIAPDQANSNNPPNSKDPNQNKAMNLKTPNLRKSLMAKALETSVLNNPGNMGQSDPCLILQMQQKGYKKLPVVDTSLFAWESFYMAYLESKDFFSATENLNRVKEALRHPKVLLMAQESLNHIATFEGALKEINDRLGSQETALLDKAQKIKDAKNLRDEDYEGLVNFIDQIKDLGRLLEAAKDKMYSYNYPFLIEIIEKFPRNLNTKWIKKVNDINHKLHRTPNYRDLTFLLNDEQKIYETAHRQQVMYRHHKASTASESRNKENKEKLWINQHAEGPLEGVGENSCYSQKFSNTEVLTADLKCWRHKDAKHRFSKCRLLWQLDGKVVKALALENHRCIICGMPEHKNCPAVDKLKCTVQGCEEKHHALYCEKRVGDKKKTDSFSFNQLIHDLNHRDEADESGSDNEIIQEMLQIKNNYYMNSENLNAMYKHEENISKLPKGNSEFIIKKSSDNILGSLVVKLSNGRSVALLIDSGSTLSLIDESVANELGVKGPNYPLEINWTGGHKRVEEESRMVLIKLHNMNDSKIAHDFYFRTDKNLKMGNQKLIADDFKHYEHLQGLKFHDYNEIVGIVGIDNKWIFEVGKVIRSEKEEEPFAVSTPLGDYLIHCKINSKKIYEDFMNNKNSSTEKLMFYNYMISQEELEEFRKLEKEFLEDLNTPNCNNDRNLYEDEIALKMLDEKVYKDESGYYHAPLLWKEDLDLDIVRLQFSKIYYYTDNAAILEWITNGSKKRTIFMQNRLKEINNEKRGAVWRWISTDKMPADLGTKKQKLEISYNNKWFKPEVMETGLSNLDLVYFQGFHQEETTPDPLQFIDFGKYNTLFTLTVFLQVFLRFVHWLQVIKPLQKKLKQARDMPHNTRRRQGKRETEIEIEKKLLPEIETLKSMTFGYAKAHKLLIKTAQQESLGKYSILTHPELEKQIVFCDDSGVIRIRNRLPEISQRHFFINRLDVAWLPKLHPITKIIIMDYHKINKHIMIKNVVAAIETRYFIHKIFSVVKKIINTSCMFCKRYKFKPELPLMGDLPEERIGIYEFPFTFSMIDMAGPILTKTSEFAKAKRYVLVYSCMTTRAVWLELVPDLTADATMKAINNIVCHVGAARTIITDNGTNFVGASKKFSELTEFWNKKLIEKGSIITPIEWKFGPARAPHFQGAVERMVGLTKRVMTMFLKEMKTRLSDLDDFEVKNVLNEIMCILNNRPLTIVPLENGTHEMLTPNSFLMRRNNSQTIPFSNVDQSKMTYEQLKESMRPLWEHWIKYYLPTINKRSKWNKLAKNLEVGDLVVTADTSVGNSWRLGRVIKAPTGSKGQVRQVEIQLGKRNQSIQPNDVPEAIRTKYLNEKSTVVRRATVEVAKIDIEYVLEIFEKLSVFEVIHFGRKDLNLTRSEI</sequence>
<evidence type="ECO:0000256" key="8">
    <source>
        <dbReference type="ARBA" id="ARBA00022833"/>
    </source>
</evidence>
<dbReference type="Gene3D" id="3.30.420.10">
    <property type="entry name" value="Ribonuclease H-like superfamily/Ribonuclease H"/>
    <property type="match status" value="1"/>
</dbReference>
<dbReference type="Gene3D" id="2.40.70.10">
    <property type="entry name" value="Acid Proteases"/>
    <property type="match status" value="1"/>
</dbReference>
<evidence type="ECO:0000256" key="5">
    <source>
        <dbReference type="ARBA" id="ARBA00022759"/>
    </source>
</evidence>
<dbReference type="PROSITE" id="PS00141">
    <property type="entry name" value="ASP_PROTEASE"/>
    <property type="match status" value="1"/>
</dbReference>
<dbReference type="GO" id="GO:0003964">
    <property type="term" value="F:RNA-directed DNA polymerase activity"/>
    <property type="evidence" value="ECO:0007669"/>
    <property type="project" value="UniProtKB-KW"/>
</dbReference>
<keyword evidence="7" id="KW-0378">Hydrolase</keyword>
<dbReference type="Proteomes" id="UP001153620">
    <property type="component" value="Chromosome 2"/>
</dbReference>
<dbReference type="SMART" id="SM00249">
    <property type="entry name" value="PHD"/>
    <property type="match status" value="2"/>
</dbReference>
<dbReference type="CDD" id="cd15489">
    <property type="entry name" value="PHD_SF"/>
    <property type="match status" value="2"/>
</dbReference>
<evidence type="ECO:0000256" key="6">
    <source>
        <dbReference type="ARBA" id="ARBA00022771"/>
    </source>
</evidence>
<dbReference type="SUPFAM" id="SSF57903">
    <property type="entry name" value="FYVE/PHD zinc finger"/>
    <property type="match status" value="1"/>
</dbReference>
<evidence type="ECO:0000259" key="11">
    <source>
        <dbReference type="PROSITE" id="PS50994"/>
    </source>
</evidence>
<keyword evidence="13" id="KW-1185">Reference proteome</keyword>
<evidence type="ECO:0000256" key="4">
    <source>
        <dbReference type="ARBA" id="ARBA00022723"/>
    </source>
</evidence>
<dbReference type="PANTHER" id="PTHR47331">
    <property type="entry name" value="PHD-TYPE DOMAIN-CONTAINING PROTEIN"/>
    <property type="match status" value="1"/>
</dbReference>
<keyword evidence="1" id="KW-0808">Transferase</keyword>
<dbReference type="InterPro" id="IPR036397">
    <property type="entry name" value="RNaseH_sf"/>
</dbReference>
<protein>
    <recommendedName>
        <fullName evidence="11">Integrase catalytic domain-containing protein</fullName>
    </recommendedName>
</protein>
<dbReference type="GO" id="GO:0003676">
    <property type="term" value="F:nucleic acid binding"/>
    <property type="evidence" value="ECO:0007669"/>
    <property type="project" value="InterPro"/>
</dbReference>
<evidence type="ECO:0000256" key="7">
    <source>
        <dbReference type="ARBA" id="ARBA00022801"/>
    </source>
</evidence>
<feature type="domain" description="Integrase catalytic" evidence="11">
    <location>
        <begin position="1305"/>
        <end position="1497"/>
    </location>
</feature>
<dbReference type="InterPro" id="IPR021109">
    <property type="entry name" value="Peptidase_aspartic_dom_sf"/>
</dbReference>
<evidence type="ECO:0000256" key="2">
    <source>
        <dbReference type="ARBA" id="ARBA00022695"/>
    </source>
</evidence>
<feature type="region of interest" description="Disordered" evidence="10">
    <location>
        <begin position="80"/>
        <end position="115"/>
    </location>
</feature>
<feature type="compositionally biased region" description="Basic residues" evidence="10">
    <location>
        <begin position="212"/>
        <end position="223"/>
    </location>
</feature>
<feature type="compositionally biased region" description="Low complexity" evidence="10">
    <location>
        <begin position="282"/>
        <end position="296"/>
    </location>
</feature>
<dbReference type="InterPro" id="IPR001965">
    <property type="entry name" value="Znf_PHD"/>
</dbReference>
<accession>A0A9P0IUH8</accession>